<gene>
    <name evidence="1" type="ORF">BN860_03554g</name>
</gene>
<name>A0A8J2X3X0_ZYGB2</name>
<dbReference type="InterPro" id="IPR010770">
    <property type="entry name" value="Ecd"/>
</dbReference>
<evidence type="ECO:0000313" key="2">
    <source>
        <dbReference type="Proteomes" id="UP000019375"/>
    </source>
</evidence>
<dbReference type="Pfam" id="PF07093">
    <property type="entry name" value="SGT1"/>
    <property type="match status" value="1"/>
</dbReference>
<keyword evidence="2" id="KW-1185">Reference proteome</keyword>
<proteinExistence type="predicted"/>
<sequence>MRTAKLQNLVGIKWLWQFEDGERALNIFECPGKTYLVFGVFYLDKFEKALKLQLLSLQQRLQTAINEWNEWYPWSEYDGISLHLEEAVGGIPFIFGQICVEDNVVEEESIIVGILQRFSLECNSHVFVKVCDTDGDFLLGEASDALPEEYEYPYSNNRLWLHEGQFKMISADFYSQKGLQASEALHFLENMSYKLTLVERINTKISQRVTDKYPEKTLSNLLRLPLAIEDEKYFDLLAADPQIISLAIKNLINEEVKVEKEVQGAYAKTIAPLVPKRFCDMMSMFLDAQDLKKNTKYIPLYCGRAVSEVINILMQRTTFSRNLGGRKKSANKPFASHSFESATLDEEFDAGDVDRIDDNIMEKLAKFFEQDDILDAETRESEQNSQDEEDKQAREYFKNQGVGIDEDDFFEFFLTSALKMKENELGDMRSQTYSDHFSTCPDNMGLQDELSEPFHDDEEDIPLSDLSDLFGSMRVEGLDGPLQTILNNITKSE</sequence>
<evidence type="ECO:0000313" key="1">
    <source>
        <dbReference type="EMBL" id="CDF91044.1"/>
    </source>
</evidence>
<organism evidence="1 2">
    <name type="scientific">Zygosaccharomyces bailii (strain CLIB 213 / ATCC 58445 / CBS 680 / BCRC 21525 / NBRC 1098 / NCYC 1416 / NRRL Y-2227)</name>
    <dbReference type="NCBI Taxonomy" id="1333698"/>
    <lineage>
        <taxon>Eukaryota</taxon>
        <taxon>Fungi</taxon>
        <taxon>Dikarya</taxon>
        <taxon>Ascomycota</taxon>
        <taxon>Saccharomycotina</taxon>
        <taxon>Saccharomycetes</taxon>
        <taxon>Saccharomycetales</taxon>
        <taxon>Saccharomycetaceae</taxon>
        <taxon>Zygosaccharomyces</taxon>
    </lineage>
</organism>
<dbReference type="PANTHER" id="PTHR13060:SF0">
    <property type="entry name" value="PROTEIN ECDYSONELESS HOMOLOG"/>
    <property type="match status" value="1"/>
</dbReference>
<protein>
    <submittedName>
        <fullName evidence="1">ZYBA0S09-03554g1_1</fullName>
    </submittedName>
</protein>
<dbReference type="AlphaFoldDB" id="A0A8J2X3X0"/>
<dbReference type="Proteomes" id="UP000019375">
    <property type="component" value="Unassembled WGS sequence"/>
</dbReference>
<accession>A0A8J2X3X0</accession>
<dbReference type="PANTHER" id="PTHR13060">
    <property type="entry name" value="SGT1 PROTEIN HSGT1 SUPPRESSOR OF GCR2"/>
    <property type="match status" value="1"/>
</dbReference>
<dbReference type="GO" id="GO:0005634">
    <property type="term" value="C:nucleus"/>
    <property type="evidence" value="ECO:0007669"/>
    <property type="project" value="TreeGrafter"/>
</dbReference>
<dbReference type="OrthoDB" id="27237at2759"/>
<reference evidence="2" key="1">
    <citation type="journal article" date="2013" name="Genome Announc.">
        <title>Genome sequence of the food spoilage yeast Zygosaccharomyces bailii CLIB 213(T).</title>
        <authorList>
            <person name="Galeote V."/>
            <person name="Bigey F."/>
            <person name="Devillers H."/>
            <person name="Neuveglise C."/>
            <person name="Dequin S."/>
        </authorList>
    </citation>
    <scope>NUCLEOTIDE SEQUENCE [LARGE SCALE GENOMIC DNA]</scope>
    <source>
        <strain evidence="2">CLIB 213 / ATCC 58445 / CBS 680 / CCRC 21525 / NBRC 1098 / NCYC 1416 / NRRL Y-2227</strain>
    </source>
</reference>
<dbReference type="EMBL" id="HG316462">
    <property type="protein sequence ID" value="CDF91044.1"/>
    <property type="molecule type" value="Genomic_DNA"/>
</dbReference>